<proteinExistence type="predicted"/>
<organism evidence="2 3">
    <name type="scientific">Meganyctiphanes norvegica</name>
    <name type="common">Northern krill</name>
    <name type="synonym">Thysanopoda norvegica</name>
    <dbReference type="NCBI Taxonomy" id="48144"/>
    <lineage>
        <taxon>Eukaryota</taxon>
        <taxon>Metazoa</taxon>
        <taxon>Ecdysozoa</taxon>
        <taxon>Arthropoda</taxon>
        <taxon>Crustacea</taxon>
        <taxon>Multicrustacea</taxon>
        <taxon>Malacostraca</taxon>
        <taxon>Eumalacostraca</taxon>
        <taxon>Eucarida</taxon>
        <taxon>Euphausiacea</taxon>
        <taxon>Euphausiidae</taxon>
        <taxon>Meganyctiphanes</taxon>
    </lineage>
</organism>
<reference evidence="2 3" key="1">
    <citation type="submission" date="2024-05" db="EMBL/GenBank/DDBJ databases">
        <authorList>
            <person name="Wallberg A."/>
        </authorList>
    </citation>
    <scope>NUCLEOTIDE SEQUENCE [LARGE SCALE GENOMIC DNA]</scope>
</reference>
<name>A0AAV2QW76_MEGNR</name>
<feature type="non-terminal residue" evidence="2">
    <location>
        <position position="980"/>
    </location>
</feature>
<feature type="region of interest" description="Disordered" evidence="1">
    <location>
        <begin position="706"/>
        <end position="751"/>
    </location>
</feature>
<dbReference type="GO" id="GO:0005777">
    <property type="term" value="C:peroxisome"/>
    <property type="evidence" value="ECO:0007669"/>
    <property type="project" value="InterPro"/>
</dbReference>
<evidence type="ECO:0008006" key="4">
    <source>
        <dbReference type="Google" id="ProtNLM"/>
    </source>
</evidence>
<dbReference type="EMBL" id="CAXKWB010011265">
    <property type="protein sequence ID" value="CAL4100629.1"/>
    <property type="molecule type" value="Genomic_DNA"/>
</dbReference>
<protein>
    <recommendedName>
        <fullName evidence="4">Protein SZT2</fullName>
    </recommendedName>
</protein>
<feature type="compositionally biased region" description="Polar residues" evidence="1">
    <location>
        <begin position="712"/>
        <end position="725"/>
    </location>
</feature>
<dbReference type="PANTHER" id="PTHR14918">
    <property type="entry name" value="KICSTOR COMPLEX PROTEIN SZT2"/>
    <property type="match status" value="1"/>
</dbReference>
<dbReference type="PANTHER" id="PTHR14918:SF3">
    <property type="entry name" value="KICSTOR COMPLEX PROTEIN SZT2"/>
    <property type="match status" value="1"/>
</dbReference>
<dbReference type="AlphaFoldDB" id="A0AAV2QW76"/>
<sequence length="980" mass="111025">MLSDSYTKSLNKTVPSISADVLRVTMPNRIRCSPQSTNQRFHKPVANSIAFVWDNNSIGPPHVLDLFSRIRDISRKQDCLLESYKVVYLTILHFFFTKIRIHVKRRVSSKSSVVKLSSCSRCPPYVFTTRSSTLECVVHFIAFPGSQVWFQPKVYLTIIAHTPFFKSQSQQVLVQGWLLTLHNIEDFFNSIHVKLSELESQLALATAQSYDHMEESVVFEDEEYSLDALGEVGGIPRNSKVLTNPMVSPDIGFVNMIRYGIVALQLLPENSSAGRVVITDGVISLPDATMFDSLLVELRNQTIACSFLQLGSLYHPQASLGYIPFSDLMQFLATATCGAYLVDLPPIEKEDYDYDMNDYHKALLAWGFQKFLLGLYPENGYLGYNRIFELQPVALEATKLIRKKERENPLSTSLNAVLSCRLKEGYTIKSVNICDDQIQLVLVLPWKYSIFIEYHIKTHWPPTTNVLHTQVWIQATYEFLNDVTNDVNRQFPSKYRQKMVAKYWNTLQHLKETDLLLVGLQSFASNPAYYTVPDCVKSGHPVFDRSPPTTFTINPSPAIDSQFPYFTNFWKPVCLLELNIWQKWMHTHRIGLILKHDHPLPKNLHISNINGRYGMVQCRQAELALTTLLTEWCHFVLIENETYIKFLYRGDDTEKPPISFFVVRITSRPPPGLVIRLAFLGGTPGYIRNKMLGDLKERILGLTIPSRPGGSTEVNKTSTPASYSQQDKKELNGLGVNETTNNSNAPNRPPLTRLGSNVPCCVITHKPIEKILIWYEKMPHSLITSIVQESPISPSSRSSYNGRLGATKSATNNMALLSRYLYHRRWIWSVGAPGAPSVSQNSLARILNTLTRMRLQEGFNFAHSSNGIITMVREFDMKLELRENDLCETGLVELLESCLEAGQETFPCVAQYVIFPPHLSNLTNSSVDVDSEEGDSVDADGELQLLTECWVEPQNGAVTTFSPHAKHLHNCNYRQLAQAF</sequence>
<keyword evidence="3" id="KW-1185">Reference proteome</keyword>
<comment type="caution">
    <text evidence="2">The sequence shown here is derived from an EMBL/GenBank/DDBJ whole genome shotgun (WGS) entry which is preliminary data.</text>
</comment>
<evidence type="ECO:0000313" key="2">
    <source>
        <dbReference type="EMBL" id="CAL4100629.1"/>
    </source>
</evidence>
<accession>A0AAV2QW76</accession>
<feature type="compositionally biased region" description="Polar residues" evidence="1">
    <location>
        <begin position="737"/>
        <end position="746"/>
    </location>
</feature>
<dbReference type="InterPro" id="IPR033228">
    <property type="entry name" value="SZT2"/>
</dbReference>
<evidence type="ECO:0000313" key="3">
    <source>
        <dbReference type="Proteomes" id="UP001497623"/>
    </source>
</evidence>
<evidence type="ECO:0000256" key="1">
    <source>
        <dbReference type="SAM" id="MobiDB-lite"/>
    </source>
</evidence>
<dbReference type="Proteomes" id="UP001497623">
    <property type="component" value="Unassembled WGS sequence"/>
</dbReference>
<gene>
    <name evidence="2" type="ORF">MNOR_LOCUS16844</name>
</gene>